<dbReference type="SMART" id="SM00054">
    <property type="entry name" value="EFh"/>
    <property type="match status" value="2"/>
</dbReference>
<dbReference type="PANTHER" id="PTHR23169">
    <property type="entry name" value="ENVOPLAKIN"/>
    <property type="match status" value="1"/>
</dbReference>
<dbReference type="SMART" id="SM00150">
    <property type="entry name" value="SPEC"/>
    <property type="match status" value="34"/>
</dbReference>
<protein>
    <submittedName>
        <fullName evidence="13">Microtubule-actin cross-linking factor 1</fullName>
    </submittedName>
</protein>
<dbReference type="EMBL" id="LRGB01000512">
    <property type="protein sequence ID" value="KZS18577.1"/>
    <property type="molecule type" value="Genomic_DNA"/>
</dbReference>
<keyword evidence="5" id="KW-0106">Calcium</keyword>
<feature type="compositionally biased region" description="Polar residues" evidence="9">
    <location>
        <begin position="1942"/>
        <end position="1953"/>
    </location>
</feature>
<dbReference type="InterPro" id="IPR011992">
    <property type="entry name" value="EF-hand-dom_pair"/>
</dbReference>
<dbReference type="FunFam" id="1.20.58.60:FF:000038">
    <property type="entry name" value="Short stop, isoform N"/>
    <property type="match status" value="1"/>
</dbReference>
<dbReference type="FunFam" id="1.20.58.60:FF:000270">
    <property type="entry name" value="Microtubule-actin cross-linking factor 1"/>
    <property type="match status" value="1"/>
</dbReference>
<dbReference type="InterPro" id="IPR036534">
    <property type="entry name" value="GAR_dom_sf"/>
</dbReference>
<dbReference type="Pfam" id="PF13499">
    <property type="entry name" value="EF-hand_7"/>
    <property type="match status" value="1"/>
</dbReference>
<dbReference type="FunFam" id="2.30.30.40:FF:000290">
    <property type="entry name" value="Microtubule-actin cross-linking factor 1"/>
    <property type="match status" value="1"/>
</dbReference>
<accession>A0A162P6X1</accession>
<dbReference type="InterPro" id="IPR018247">
    <property type="entry name" value="EF_Hand_1_Ca_BS"/>
</dbReference>
<evidence type="ECO:0000313" key="14">
    <source>
        <dbReference type="Proteomes" id="UP000076858"/>
    </source>
</evidence>
<dbReference type="Pfam" id="PF02187">
    <property type="entry name" value="GAS2"/>
    <property type="match status" value="1"/>
</dbReference>
<dbReference type="FunFam" id="1.20.58.60:FF:000053">
    <property type="entry name" value="Short stop, isoform K"/>
    <property type="match status" value="1"/>
</dbReference>
<dbReference type="FunFam" id="1.20.58.60:FF:000313">
    <property type="entry name" value="Microtubule-actin cross-linking factor 1"/>
    <property type="match status" value="1"/>
</dbReference>
<dbReference type="Pfam" id="PF21019">
    <property type="entry name" value="Spectrin_3"/>
    <property type="match status" value="1"/>
</dbReference>
<name>A0A162P6X1_9CRUS</name>
<evidence type="ECO:0000256" key="6">
    <source>
        <dbReference type="ARBA" id="ARBA00023203"/>
    </source>
</evidence>
<evidence type="ECO:0000256" key="5">
    <source>
        <dbReference type="ARBA" id="ARBA00022837"/>
    </source>
</evidence>
<dbReference type="Gene3D" id="1.20.58.60">
    <property type="match status" value="30"/>
</dbReference>
<feature type="domain" description="GAR" evidence="12">
    <location>
        <begin position="4756"/>
        <end position="4833"/>
    </location>
</feature>
<dbReference type="GO" id="GO:0003779">
    <property type="term" value="F:actin binding"/>
    <property type="evidence" value="ECO:0007669"/>
    <property type="project" value="UniProtKB-KW"/>
</dbReference>
<keyword evidence="2" id="KW-0963">Cytoplasm</keyword>
<dbReference type="CDD" id="cd00051">
    <property type="entry name" value="EFh"/>
    <property type="match status" value="1"/>
</dbReference>
<dbReference type="SMART" id="SM00243">
    <property type="entry name" value="GAS2"/>
    <property type="match status" value="1"/>
</dbReference>
<evidence type="ECO:0000256" key="3">
    <source>
        <dbReference type="ARBA" id="ARBA00022553"/>
    </source>
</evidence>
<dbReference type="GO" id="GO:0005198">
    <property type="term" value="F:structural molecule activity"/>
    <property type="evidence" value="ECO:0007669"/>
    <property type="project" value="TreeGrafter"/>
</dbReference>
<dbReference type="GO" id="GO:0005737">
    <property type="term" value="C:cytoplasm"/>
    <property type="evidence" value="ECO:0007669"/>
    <property type="project" value="TreeGrafter"/>
</dbReference>
<dbReference type="FunFam" id="1.20.58.60:FF:000268">
    <property type="entry name" value="Microtubule-actin cross-linking factor 1"/>
    <property type="match status" value="1"/>
</dbReference>
<feature type="domain" description="Calponin-homology (CH)" evidence="10">
    <location>
        <begin position="58"/>
        <end position="161"/>
    </location>
</feature>
<dbReference type="FunFam" id="1.20.58.60:FF:000265">
    <property type="entry name" value="Microtubule-actin cross-linking factor 1"/>
    <property type="match status" value="1"/>
</dbReference>
<dbReference type="Pfam" id="PF17902">
    <property type="entry name" value="SH3_10"/>
    <property type="match status" value="1"/>
</dbReference>
<dbReference type="FunFam" id="1.10.238.10:FF:000031">
    <property type="entry name" value="Short stop, isoform J"/>
    <property type="match status" value="1"/>
</dbReference>
<dbReference type="InterPro" id="IPR003108">
    <property type="entry name" value="GAR_dom"/>
</dbReference>
<evidence type="ECO:0000256" key="4">
    <source>
        <dbReference type="ARBA" id="ARBA00022737"/>
    </source>
</evidence>
<keyword evidence="8" id="KW-0175">Coiled coil</keyword>
<dbReference type="SUPFAM" id="SSF46966">
    <property type="entry name" value="Spectrin repeat"/>
    <property type="match status" value="32"/>
</dbReference>
<dbReference type="GO" id="GO:0005509">
    <property type="term" value="F:calcium ion binding"/>
    <property type="evidence" value="ECO:0007669"/>
    <property type="project" value="InterPro"/>
</dbReference>
<dbReference type="SMART" id="SM00033">
    <property type="entry name" value="CH"/>
    <property type="match status" value="2"/>
</dbReference>
<evidence type="ECO:0000256" key="9">
    <source>
        <dbReference type="SAM" id="MobiDB-lite"/>
    </source>
</evidence>
<feature type="coiled-coil region" evidence="8">
    <location>
        <begin position="2292"/>
        <end position="2319"/>
    </location>
</feature>
<keyword evidence="4" id="KW-0677">Repeat</keyword>
<dbReference type="GO" id="GO:0045104">
    <property type="term" value="P:intermediate filament cytoskeleton organization"/>
    <property type="evidence" value="ECO:0007669"/>
    <property type="project" value="InterPro"/>
</dbReference>
<feature type="compositionally biased region" description="Low complexity" evidence="9">
    <location>
        <begin position="4927"/>
        <end position="4941"/>
    </location>
</feature>
<dbReference type="InterPro" id="IPR002017">
    <property type="entry name" value="Spectrin_repeat"/>
</dbReference>
<dbReference type="PROSITE" id="PS00019">
    <property type="entry name" value="ACTININ_1"/>
    <property type="match status" value="1"/>
</dbReference>
<dbReference type="InterPro" id="IPR001715">
    <property type="entry name" value="CH_dom"/>
</dbReference>
<feature type="domain" description="Calponin-homology (CH)" evidence="10">
    <location>
        <begin position="173"/>
        <end position="278"/>
    </location>
</feature>
<feature type="region of interest" description="Disordered" evidence="9">
    <location>
        <begin position="1927"/>
        <end position="1953"/>
    </location>
</feature>
<gene>
    <name evidence="13" type="ORF">APZ42_015074</name>
</gene>
<dbReference type="Pfam" id="PF21097">
    <property type="entry name" value="SR_plectin_7"/>
    <property type="match status" value="1"/>
</dbReference>
<dbReference type="CDD" id="cd21188">
    <property type="entry name" value="CH_PLEC-like_rpt1"/>
    <property type="match status" value="1"/>
</dbReference>
<feature type="coiled-coil region" evidence="8">
    <location>
        <begin position="2672"/>
        <end position="2735"/>
    </location>
</feature>
<dbReference type="FunFam" id="1.10.418.10:FF:000048">
    <property type="entry name" value="Short stop, isoform B"/>
    <property type="match status" value="1"/>
</dbReference>
<dbReference type="GO" id="GO:0042060">
    <property type="term" value="P:wound healing"/>
    <property type="evidence" value="ECO:0007669"/>
    <property type="project" value="TreeGrafter"/>
</dbReference>
<dbReference type="InterPro" id="IPR036872">
    <property type="entry name" value="CH_dom_sf"/>
</dbReference>
<feature type="compositionally biased region" description="Polar residues" evidence="9">
    <location>
        <begin position="4585"/>
        <end position="4603"/>
    </location>
</feature>
<evidence type="ECO:0000313" key="13">
    <source>
        <dbReference type="EMBL" id="KZS18577.1"/>
    </source>
</evidence>
<evidence type="ECO:0000259" key="10">
    <source>
        <dbReference type="PROSITE" id="PS50021"/>
    </source>
</evidence>
<dbReference type="Pfam" id="PF00307">
    <property type="entry name" value="CH"/>
    <property type="match status" value="2"/>
</dbReference>
<feature type="compositionally biased region" description="Low complexity" evidence="9">
    <location>
        <begin position="4949"/>
        <end position="4960"/>
    </location>
</feature>
<dbReference type="Gene3D" id="3.30.920.20">
    <property type="entry name" value="Gas2-like domain"/>
    <property type="match status" value="1"/>
</dbReference>
<feature type="coiled-coil region" evidence="8">
    <location>
        <begin position="2826"/>
        <end position="2853"/>
    </location>
</feature>
<evidence type="ECO:0000259" key="11">
    <source>
        <dbReference type="PROSITE" id="PS50222"/>
    </source>
</evidence>
<dbReference type="InterPro" id="IPR001589">
    <property type="entry name" value="Actinin_actin-bd_CS"/>
</dbReference>
<dbReference type="InterPro" id="IPR043197">
    <property type="entry name" value="Plakin"/>
</dbReference>
<evidence type="ECO:0000259" key="12">
    <source>
        <dbReference type="PROSITE" id="PS51460"/>
    </source>
</evidence>
<organism evidence="13 14">
    <name type="scientific">Daphnia magna</name>
    <dbReference type="NCBI Taxonomy" id="35525"/>
    <lineage>
        <taxon>Eukaryota</taxon>
        <taxon>Metazoa</taxon>
        <taxon>Ecdysozoa</taxon>
        <taxon>Arthropoda</taxon>
        <taxon>Crustacea</taxon>
        <taxon>Branchiopoda</taxon>
        <taxon>Diplostraca</taxon>
        <taxon>Cladocera</taxon>
        <taxon>Anomopoda</taxon>
        <taxon>Daphniidae</taxon>
        <taxon>Daphnia</taxon>
    </lineage>
</organism>
<evidence type="ECO:0000256" key="1">
    <source>
        <dbReference type="ARBA" id="ARBA00004245"/>
    </source>
</evidence>
<keyword evidence="14" id="KW-1185">Reference proteome</keyword>
<dbReference type="FunFam" id="1.20.58.60:FF:000101">
    <property type="entry name" value="Short stop, isoform K"/>
    <property type="match status" value="1"/>
</dbReference>
<dbReference type="FunFam" id="1.20.58.60:FF:000045">
    <property type="entry name" value="Short stop, isoform K"/>
    <property type="match status" value="1"/>
</dbReference>
<dbReference type="Gene3D" id="1.10.418.10">
    <property type="entry name" value="Calponin-like domain"/>
    <property type="match status" value="2"/>
</dbReference>
<feature type="region of interest" description="Disordered" evidence="9">
    <location>
        <begin position="4556"/>
        <end position="4622"/>
    </location>
</feature>
<dbReference type="FunFam" id="1.20.58.60:FF:000269">
    <property type="entry name" value="Microtubule-actin cross-linking factor 1"/>
    <property type="match status" value="1"/>
</dbReference>
<comment type="caution">
    <text evidence="13">The sequence shown here is derived from an EMBL/GenBank/DDBJ whole genome shotgun (WGS) entry which is preliminary data.</text>
</comment>
<dbReference type="PANTHER" id="PTHR23169:SF23">
    <property type="entry name" value="SHORT STOP, ISOFORM H"/>
    <property type="match status" value="1"/>
</dbReference>
<dbReference type="Proteomes" id="UP000076858">
    <property type="component" value="Unassembled WGS sequence"/>
</dbReference>
<dbReference type="FunFam" id="1.20.58.60:FF:000264">
    <property type="entry name" value="Microtubule-actin cross-linking factor 1"/>
    <property type="match status" value="1"/>
</dbReference>
<feature type="region of interest" description="Disordered" evidence="9">
    <location>
        <begin position="4802"/>
        <end position="5007"/>
    </location>
</feature>
<dbReference type="Gene3D" id="1.10.238.10">
    <property type="entry name" value="EF-hand"/>
    <property type="match status" value="1"/>
</dbReference>
<dbReference type="FunFam" id="1.20.58.60:FF:000039">
    <property type="entry name" value="Short stop, isoform N"/>
    <property type="match status" value="1"/>
</dbReference>
<dbReference type="FunFam" id="1.20.58.60:FF:000044">
    <property type="entry name" value="Short stop, isoform K"/>
    <property type="match status" value="1"/>
</dbReference>
<evidence type="ECO:0000256" key="2">
    <source>
        <dbReference type="ARBA" id="ARBA00022490"/>
    </source>
</evidence>
<feature type="coiled-coil region" evidence="8">
    <location>
        <begin position="1415"/>
        <end position="1442"/>
    </location>
</feature>
<dbReference type="FunFam" id="1.20.58.60:FF:000304">
    <property type="entry name" value="Microtubule-actin cross-linking factor 1"/>
    <property type="match status" value="1"/>
</dbReference>
<dbReference type="FunFam" id="1.20.58.60:FF:000040">
    <property type="entry name" value="Short stop, isoform N"/>
    <property type="match status" value="1"/>
</dbReference>
<dbReference type="FunFam" id="1.20.58.60:FF:000042">
    <property type="entry name" value="Short stop, isoform N"/>
    <property type="match status" value="1"/>
</dbReference>
<dbReference type="Pfam" id="PF21020">
    <property type="entry name" value="Spectrin_4"/>
    <property type="match status" value="1"/>
</dbReference>
<dbReference type="GO" id="GO:0031122">
    <property type="term" value="P:cytoplasmic microtubule organization"/>
    <property type="evidence" value="ECO:0007669"/>
    <property type="project" value="TreeGrafter"/>
</dbReference>
<dbReference type="Pfam" id="PF00435">
    <property type="entry name" value="Spectrin"/>
    <property type="match status" value="22"/>
</dbReference>
<dbReference type="GO" id="GO:0030056">
    <property type="term" value="C:hemidesmosome"/>
    <property type="evidence" value="ECO:0007669"/>
    <property type="project" value="TreeGrafter"/>
</dbReference>
<evidence type="ECO:0000256" key="8">
    <source>
        <dbReference type="SAM" id="Coils"/>
    </source>
</evidence>
<feature type="coiled-coil region" evidence="8">
    <location>
        <begin position="398"/>
        <end position="439"/>
    </location>
</feature>
<proteinExistence type="predicted"/>
<dbReference type="InterPro" id="IPR049538">
    <property type="entry name" value="PCN-like_spectrin-like_rpt"/>
</dbReference>
<dbReference type="OrthoDB" id="6357129at2759"/>
<evidence type="ECO:0000256" key="7">
    <source>
        <dbReference type="ARBA" id="ARBA00023212"/>
    </source>
</evidence>
<reference evidence="13 14" key="1">
    <citation type="submission" date="2016-03" db="EMBL/GenBank/DDBJ databases">
        <title>EvidentialGene: Evidence-directed Construction of Genes on Genomes.</title>
        <authorList>
            <person name="Gilbert D.G."/>
            <person name="Choi J.-H."/>
            <person name="Mockaitis K."/>
            <person name="Colbourne J."/>
            <person name="Pfrender M."/>
        </authorList>
    </citation>
    <scope>NUCLEOTIDE SEQUENCE [LARGE SCALE GENOMIC DNA]</scope>
    <source>
        <strain evidence="13 14">Xinb3</strain>
        <tissue evidence="13">Complete organism</tissue>
    </source>
</reference>
<dbReference type="FunFam" id="1.20.58.60:FF:000055">
    <property type="entry name" value="Short stop, isoform K"/>
    <property type="match status" value="1"/>
</dbReference>
<dbReference type="CDD" id="cd21189">
    <property type="entry name" value="CH_PLEC-like_rpt2"/>
    <property type="match status" value="1"/>
</dbReference>
<feature type="domain" description="EF-hand" evidence="11">
    <location>
        <begin position="4717"/>
        <end position="4752"/>
    </location>
</feature>
<keyword evidence="7" id="KW-0206">Cytoskeleton</keyword>
<sequence>MAFDYGAYGRSSSSPTDDELDYHYGLSLEEWARDKPLSILQLDPADRAVLRIADERDAIQKKTFTKWVNKHLRKIGRRVDDLFEDLRDGHNLVSLLEVLSGDHLPRERGQMRFHMLQNVQTSLDYLRYRKIKLVNIRAEDIVDSNPKLTLGLIWTIILHFQISDIMVGQDESLTAREALLRWAQRTTAKYPGVRVKDFTSSWKDGLAFSAIIHRNRPDLVDWRSLKNRGIRDRLDSAFNVVEREYGVTRLLDPEDVDTPEPDEKSLITYISSLYDVFPNPPALHPLYDPETQRKYSDYRELSSSLHVWIRESTLLMQDRNFPNTLIEVKKLALESNRFRTDEVPPRLREKQHIGRLYKDIEKFLEETEEKLEPELRPDVLERNWNQLLLLHQERDAAIHKEMERLERLQRIAEKVHREAKQSDARLDEVEARIDEEAKRLDRLHPRDAMKNCEVLNAELASIEETIKIMFTDVQALKDGRYNQTADLHKRVQRIHQRWQSIRAVFQTRLVEVLPSLTSPDAGRSSRSSLEARLFETNEHFRFLRECSEWVRSKLTQMEKAAYGSDLPSVQIELESHLKEHKSVDKFQSNVEKCISNKIKFQSEESAIYVHHVTILQKSYTELTVTSKKRLSDLEMLQDFIQSATTELIWLNEKEEIEISRDWSSKSLNVTEIERYYEALMSELEKREIQVSAVQDRGEALVLQHHPASKCVEAYMTALSTQWKWLLQLTLCLETHLRHAAVYHNFFSEVEKCEQWCILQDQLLNSTYSQSEFTLDEGEKLLKEMQDLREDLSHYSSVVEALYERSREVVPLKQRRTSLRQPIAVTSICIYKQVEVAIGKDEVCKLVSNSSKTKWKVVTNNGVECQVPSVCLLIPPPDPEAAEAAERLKRQYDRCEALWLKKQMRMSQNMIFATIKVVKSWDLSQFMAMGKDQRDAIRKALNEDAEKLLQQGDPNDPQLRRLQREIDEVNQLFDEFERRAAMGNRPELSQRAIGDQLTTLLVQLEESERTLISRITAPLPRDLDQLEQLVVEHKHFETELQLLQPELESAKENVEACPRKTPSMQTKLDTCITKWNNIWQNSNLYIERLKGTEIVLNGLDESTKFVSRLEIQLASCENMPSEPESLRKVHDDLVDMQSNIQMQQGVIDQLAEEAGTVRQLVVRSRTSVNATIRKHPDVDRLEAEVKTVITRWSNICTQVVERLQSCETTFEHLERYSAMSQVNHTWIDATSETVSKMPPVENGVQAKAQLDSTAKLYNGVAAKKPSMDEANILGARLIREAKQAMEERYKLCDDGMARLLVWISNIEAQLANQDTVREDVAELKNQINVIRGVRDDMESHSRPVNACLDQVRQIVSQGGEYLSADEINTMESKGQELKKRYDTGTDQTDKLLRKVSVALDELHKFRTEISNFKTWIVKSNKLAEEKERQLANLSRVQANAETTREFVSDVIAHQADLRFITMAAQKFVDESMEYLAVLNDFRDKLPQRMRHIEPSELLVKAEVVEVTEDYQTLMKRANRLSDKMTDINSKNKDYQEIVTKAKAWLKEVEPKATKIVSEPLGAEPKAVEDQLGRAKALNNDVMANERLVNHTVQAATSLLTALDGDVSEVERSNLESVPADIQDRYRKLLNALTDKCQFLDNALVQSQGVQEALDSLANWLSQAENQLKNMTKPTSLNKDRLDEQLREHRVLVADIDSHRAGFESINEAAAALVANPDNARVARKIEAKMKDMNSRYEKLQDKVYKRGYVLEEIYKSLDTFTTSVTQFDDWYQQVWEILDASDQEEAEQLSSRIEDISQQKDQRRENFDNMLQIGRTLVVKKDIADATPVREKIKTLEMQWKDLSTIIEQSLKDGKARTDQLHTYEKLRDQVLEWLTKNEGRVDALEPVAVDADILKRQTDELRPIMKEYRDYETTISRVADLGTAYENMSRPAGDTSRKPSIVSPSKRSSITTHSSVVQKQIADIYDRYGQLGSKLHDRKAELELMTEEAKKHTDALKTLAAFLDKVERQLPRDSAVPQTRDDAEKQLRSVKNVLEDMYDKQPQLDGLKTQVTELLRRKSGVPGADALQDQLVTVSGRWKDLQDRCKARSKFLEDVKDFHDTHDQLSAWLTAKDRMMSVLGPISSDPRLVHHQLQQVQVLREEFKAHEPQVQHLERLADLILEIAEPNSNDGRKVNDKVVSISAKWSDLIGRLEERKQNLDAASGTSRQFYANLGQLQDALQKISDNLEELAVENVYPEEILKHLEDLQDQLESQRPLIAGLETVGEQLCAVLSDASSKAEVAQKLSQIDKMHAQLQKKLDNRRAELENLLKDNREFEDQCGQLQEWLGDCASLLVEALQVSADRDVLRRQLQHNEPAYKDVMDREHEVIMMLDKGQELANQSPNKNEAKAFNKLLEKIRGDWNKVRQETVSRHRRLQTCMELCRKYDGSQEMFLPWLDQAEAKLNQMQPVAFKKSDLDAQVKDLQSFRNDISRHSATFETNRSLGESFLSACDVNKEGVKNELTITKERWDQINAAVLERSQSLEDIAQRLAEFIELLRDSQHAMQRCEDRLSSHDALGPAARDSRLLDRIRTLLDEAVQLEKGVDRVQQYAAGLVADAASHDSNASHIQDQAEDLARRYSELRAHLEDRCNMLETASVAVLQFNEHVKAVLGDLSTLETELDSMSPAGRDLDTLNNQLDQTHHFLAKLEARQTEVEAIATDGQNLVSEGHAPDAQGLRDQLDSLRKQTTRLEDRGKNRLDELEKTLVRVESFYDLHSNIMQHIDEASNEERAFKPIVGDVELVRQQQEEFRSFKQDLIIPLGQNVEEANRSGQGLVQSAANGVSTTALESDLEKMNDRWNNLKEKLNDRERRLDVAFLQSGKFQEALQGLSKWLSDTEEMVANQKPPSADYKVVKAQLQEQKFLKKLLLDRQQSMSSLLDMGQDIANHAHPEEQAEIEEQLQELVARFDALTNGADDRMEALEKAMAVAKEFQDKFSPIADWLEKMERKIKDMEIVPTDEEKIQQRIEEHDLLHDDILSKKPAFDSLTDIATNLMSLVGEEEASVLADRLTELTDRYGALVENSEALGRLLSDAKTGLRHLVLSYEDLLAWMESMESKLFKYRILSVHVEKLQEQMEELMYLTEEVAGHQPQVESVVDTGLELMRHITNEEALQLKEKLDSVQRRYTDLTGRADDLLKHAQETLPLVEQFHVSHNRLANWLLDAEDRLQALDSSSAASGGSAGLDVQESIIARLESELSEVRPFLDMVNQSGPQLCQRCPGEGSAYIESLITRDNRRFDAICEQIQRKAERLHLSKQRSMEVVGDLDELLDWFRETEQQLRESEPPSSDPEVIRVQLKEHKVIGDEISTQKGRVRDILSAAQKVLRESPQTEDSAFIREKMEDLKETRDRVSELSADRLSILEQALPLAEHFYEAHSDLSNWLGEIEEALSNLDDPAIRPEQIVRQQEGTKLLMAEVAEHKPLFDKLNKTGTTLAKLCIEEEGVKVHDILESDNARYAALRSGLRERQQALEEALQETSQFSDKLDGMLAALATAFEQVKSAEPVAAHPDKIQEQMQENQSVVEDLEKRESAFEAVKRAADEVIVKNPSDPAVKDIEGKLKKLSKLWDTVVSATGERGKSLEEALAVAERFWEELQAVMRALKELQETLVTQEPPAVEPAKIHQQQATLQDIKTDIEHTKPEVEHCRQVGQELINLCGEPDKPEVKKHIEELDSAWDNITALYAKREENLIDAMEKAMEYHDTLNSLAEFLEKAEKKFHDMRPLGTDIETVKEQIEQLKAFKADVDPQMVKVETLNRQAADLADRSSPDQAARLKEPLAKVNRRWEDLLRGVVDRQRELEHALLRLGQFQHALNELLVWIQRTDSTLDELKPVFGDPSVIEVELAKLKVLINDIQAHQTSVDTLNDAGRQLVETDKGSDDSNKTQQRLVLLNKKWGDLVEKASSRQKELEDALREAQQFTAEIQDLLLWLNDIDGALSMSKPVGGLPETASDQLQRFMEVYHELEKNRPLVESCLQRGAEYLKRSTDGAAVSLQHNLRTLKQRWDNVMNRANDKKIKLEIALKEATEFHDALQAFIDWLTNAEKTLGGLKPASRVMETVLSQIEEHKSFQKDIAAQREVMLSLDKKGTHLKYFSQKQDVILIKNLLISVQHRWERVLSRAAERTRALDHAYKEAKEYHDSWHELYSWLDEAEKGFDDAVLQLGKDPEKIKQLLAKHKEFQRTLGAKQPTYDGIVRLGKLVKDRAPKTDEPTLKQMMSDLKAKWQSVCNKSVDRQRKLEEGLLFSGQFKDAIQALVDWLCKTNPAQMMEGPVHGDLDTVMALREQHKNFEEELNSRLAQTKQVRKMAVDVMANASEEDRAAIQKQVSELDVTWENVSKAASTRSANLDDALVQAETLHKAVNMLLEWLSDAEMKLRFAGALPDEEPETKQQLADHHKFLEEVIKKETDKDDTLALAQDILGKAHPDAVSVIRHWITIIQARWEEVMAWANQREHRLNEHLRNLREMASMLEELLAWLATAEKTLITLEAEPIPDDLPIIEGLIKDHQEFMEDMAKRQPEVDRVCKTKQAPRTNQPGKMERKPSRNKSTSSVPDREFSQSPTRESSPEHDTPARRSSKVSVEMLPRNPRARQLWDRWRNVWMMAWDRQRRLHDKLNYLQELEKVKNFSWDDWRRRFMKYMNNKKSRVTDLFRKMDKNNEGFIPREDFIEGIMKTKFPTSRMEMNAVANMFDRNNEGYIDWKEFLAALRPDWEERPTTEDEIIHDEVKRAVNQCTCRNRFKVHQVGEGQYRFGDSQKLRLVRERTVRSSPMRPSFSAGTPDSSVSESDGSFHLHSGRKASAPPRTMMSGGGSHSGSRPASRNADSKHGSIQSLDSYDGGYAQKTPTGIRRTPSFQRPDSASRNQPGSSSTLPRKRSTIPSPVETRARHPSGSSASGVSPSPSGGFNGGGISAASRGRTASGSSGAGTPGTPGMMRREGTSDSMTGIARKTTSTGIRKPSGTPLSRPSPK</sequence>
<feature type="compositionally biased region" description="Polar residues" evidence="9">
    <location>
        <begin position="4814"/>
        <end position="4826"/>
    </location>
</feature>
<dbReference type="FunFam" id="1.20.58.60:FF:000047">
    <property type="entry name" value="Short stop, isoform N"/>
    <property type="match status" value="1"/>
</dbReference>
<dbReference type="GO" id="GO:0005882">
    <property type="term" value="C:intermediate filament"/>
    <property type="evidence" value="ECO:0007669"/>
    <property type="project" value="TreeGrafter"/>
</dbReference>
<dbReference type="InterPro" id="IPR018159">
    <property type="entry name" value="Spectrin/alpha-actinin"/>
</dbReference>
<feature type="coiled-coil region" evidence="8">
    <location>
        <begin position="3146"/>
        <end position="3173"/>
    </location>
</feature>
<dbReference type="PROSITE" id="PS50021">
    <property type="entry name" value="CH"/>
    <property type="match status" value="2"/>
</dbReference>
<dbReference type="SUPFAM" id="SSF47473">
    <property type="entry name" value="EF-hand"/>
    <property type="match status" value="1"/>
</dbReference>
<dbReference type="PROSITE" id="PS51460">
    <property type="entry name" value="GAR"/>
    <property type="match status" value="1"/>
</dbReference>
<dbReference type="GO" id="GO:0005886">
    <property type="term" value="C:plasma membrane"/>
    <property type="evidence" value="ECO:0007669"/>
    <property type="project" value="UniProtKB-SubCell"/>
</dbReference>
<dbReference type="Gene3D" id="2.30.30.40">
    <property type="entry name" value="SH3 Domains"/>
    <property type="match status" value="1"/>
</dbReference>
<dbReference type="InterPro" id="IPR002048">
    <property type="entry name" value="EF_hand_dom"/>
</dbReference>
<dbReference type="FunFam" id="1.20.58.60:FF:000001">
    <property type="entry name" value="Microtubule-actin cross-linking factor 1"/>
    <property type="match status" value="2"/>
</dbReference>
<feature type="domain" description="EF-hand" evidence="11">
    <location>
        <begin position="4681"/>
        <end position="4716"/>
    </location>
</feature>
<dbReference type="PROSITE" id="PS00018">
    <property type="entry name" value="EF_HAND_1"/>
    <property type="match status" value="1"/>
</dbReference>
<keyword evidence="3" id="KW-0597">Phosphoprotein</keyword>
<dbReference type="InterPro" id="IPR041615">
    <property type="entry name" value="Desmoplakin_SH3"/>
</dbReference>
<dbReference type="SUPFAM" id="SSF143575">
    <property type="entry name" value="GAS2 domain-like"/>
    <property type="match status" value="1"/>
</dbReference>
<dbReference type="FunFam" id="1.10.418.10:FF:000022">
    <property type="entry name" value="Short stop, isoform K"/>
    <property type="match status" value="1"/>
</dbReference>
<feature type="compositionally biased region" description="Polar residues" evidence="9">
    <location>
        <begin position="4890"/>
        <end position="4909"/>
    </location>
</feature>
<keyword evidence="6" id="KW-0009">Actin-binding</keyword>
<dbReference type="CDD" id="cd00176">
    <property type="entry name" value="SPEC"/>
    <property type="match status" value="16"/>
</dbReference>
<dbReference type="PROSITE" id="PS50222">
    <property type="entry name" value="EF_HAND_2"/>
    <property type="match status" value="2"/>
</dbReference>
<comment type="subcellular location">
    <subcellularLocation>
        <location evidence="1">Cytoplasm</location>
        <location evidence="1">Cytoskeleton</location>
    </subcellularLocation>
</comment>
<dbReference type="GO" id="GO:0008017">
    <property type="term" value="F:microtubule binding"/>
    <property type="evidence" value="ECO:0007669"/>
    <property type="project" value="InterPro"/>
</dbReference>
<dbReference type="SUPFAM" id="SSF47576">
    <property type="entry name" value="Calponin-homology domain, CH-domain"/>
    <property type="match status" value="1"/>
</dbReference>
<dbReference type="PROSITE" id="PS00020">
    <property type="entry name" value="ACTININ_2"/>
    <property type="match status" value="1"/>
</dbReference>
<dbReference type="STRING" id="35525.A0A162P6X1"/>
<dbReference type="FunFam" id="1.20.58.60:FF:000030">
    <property type="entry name" value="Short stop, isoform K"/>
    <property type="match status" value="1"/>
</dbReference>
<dbReference type="FunFam" id="1.20.58.60:FF:000240">
    <property type="entry name" value="Microtubule-actin cross-linking factor 1"/>
    <property type="match status" value="1"/>
</dbReference>